<dbReference type="AlphaFoldDB" id="A0A1G5HEZ2"/>
<evidence type="ECO:0008006" key="3">
    <source>
        <dbReference type="Google" id="ProtNLM"/>
    </source>
</evidence>
<name>A0A1G5HEZ2_9FIRM</name>
<evidence type="ECO:0000313" key="2">
    <source>
        <dbReference type="Proteomes" id="UP000198636"/>
    </source>
</evidence>
<accession>A0A1G5HEZ2</accession>
<dbReference type="OrthoDB" id="1725465at2"/>
<dbReference type="Proteomes" id="UP000198636">
    <property type="component" value="Unassembled WGS sequence"/>
</dbReference>
<dbReference type="SUPFAM" id="SSF51182">
    <property type="entry name" value="RmlC-like cupins"/>
    <property type="match status" value="1"/>
</dbReference>
<dbReference type="CDD" id="cd20290">
    <property type="entry name" value="cupin_Mj0764-like"/>
    <property type="match status" value="1"/>
</dbReference>
<protein>
    <recommendedName>
        <fullName evidence="3">Cupin domain-containing protein</fullName>
    </recommendedName>
</protein>
<keyword evidence="2" id="KW-1185">Reference proteome</keyword>
<dbReference type="InterPro" id="IPR011051">
    <property type="entry name" value="RmlC_Cupin_sf"/>
</dbReference>
<proteinExistence type="predicted"/>
<dbReference type="STRING" id="1120976.SAMN03080606_01992"/>
<dbReference type="InterPro" id="IPR014710">
    <property type="entry name" value="RmlC-like_jellyroll"/>
</dbReference>
<evidence type="ECO:0000313" key="1">
    <source>
        <dbReference type="EMBL" id="SCY62343.1"/>
    </source>
</evidence>
<gene>
    <name evidence="1" type="ORF">SAMN03080606_01992</name>
</gene>
<dbReference type="RefSeq" id="WP_091542910.1">
    <property type="nucleotide sequence ID" value="NZ_FMUS01000011.1"/>
</dbReference>
<dbReference type="Gene3D" id="2.60.120.10">
    <property type="entry name" value="Jelly Rolls"/>
    <property type="match status" value="1"/>
</dbReference>
<reference evidence="1 2" key="1">
    <citation type="submission" date="2016-10" db="EMBL/GenBank/DDBJ databases">
        <authorList>
            <person name="de Groot N.N."/>
        </authorList>
    </citation>
    <scope>NUCLEOTIDE SEQUENCE [LARGE SCALE GENOMIC DNA]</scope>
    <source>
        <strain evidence="1 2">DSM 18978</strain>
    </source>
</reference>
<dbReference type="EMBL" id="FMUS01000011">
    <property type="protein sequence ID" value="SCY62343.1"/>
    <property type="molecule type" value="Genomic_DNA"/>
</dbReference>
<sequence>MVEKRYKYTVTDEKTIERIIDDKSINLNHMVLSNGTGLPEHFSNSNVYMIITRGIMSIKLQDEKERNYGTGDIINIPYNTKMNVRNRNNEILEFFVVKAPNPQHYREE</sequence>
<organism evidence="1 2">
    <name type="scientific">Alkaliphilus peptidifermentans DSM 18978</name>
    <dbReference type="NCBI Taxonomy" id="1120976"/>
    <lineage>
        <taxon>Bacteria</taxon>
        <taxon>Bacillati</taxon>
        <taxon>Bacillota</taxon>
        <taxon>Clostridia</taxon>
        <taxon>Peptostreptococcales</taxon>
        <taxon>Natronincolaceae</taxon>
        <taxon>Alkaliphilus</taxon>
    </lineage>
</organism>